<proteinExistence type="predicted"/>
<protein>
    <submittedName>
        <fullName evidence="2">Uncharacterized protein</fullName>
    </submittedName>
</protein>
<comment type="caution">
    <text evidence="2">The sequence shown here is derived from an EMBL/GenBank/DDBJ whole genome shotgun (WGS) entry which is preliminary data.</text>
</comment>
<feature type="region of interest" description="Disordered" evidence="1">
    <location>
        <begin position="1"/>
        <end position="73"/>
    </location>
</feature>
<reference evidence="2" key="1">
    <citation type="submission" date="2023-04" db="EMBL/GenBank/DDBJ databases">
        <title>Black Yeasts Isolated from many extreme environments.</title>
        <authorList>
            <person name="Coleine C."/>
            <person name="Stajich J.E."/>
            <person name="Selbmann L."/>
        </authorList>
    </citation>
    <scope>NUCLEOTIDE SEQUENCE</scope>
    <source>
        <strain evidence="2">CCFEE 5312</strain>
    </source>
</reference>
<dbReference type="Proteomes" id="UP001271007">
    <property type="component" value="Unassembled WGS sequence"/>
</dbReference>
<dbReference type="AlphaFoldDB" id="A0AAJ0DIT1"/>
<keyword evidence="3" id="KW-1185">Reference proteome</keyword>
<dbReference type="EMBL" id="JAWDJX010000027">
    <property type="protein sequence ID" value="KAK3051134.1"/>
    <property type="molecule type" value="Genomic_DNA"/>
</dbReference>
<sequence>MASNHDNAPPVGEASARMKPALKGLAQDKQKMAQIHAHSAASSAQFGEFSGAQKLLNQSDSTEENEGDAKTETSASALQLTCLNCAVDGTVATPKPLWSPGELGRHLMTDFHTSAEYLSRVTNHTEDEEKVPCLSCNRHILTANFLKHIESQHSGHR</sequence>
<accession>A0AAJ0DIT1</accession>
<evidence type="ECO:0000313" key="2">
    <source>
        <dbReference type="EMBL" id="KAK3051134.1"/>
    </source>
</evidence>
<organism evidence="2 3">
    <name type="scientific">Extremus antarcticus</name>
    <dbReference type="NCBI Taxonomy" id="702011"/>
    <lineage>
        <taxon>Eukaryota</taxon>
        <taxon>Fungi</taxon>
        <taxon>Dikarya</taxon>
        <taxon>Ascomycota</taxon>
        <taxon>Pezizomycotina</taxon>
        <taxon>Dothideomycetes</taxon>
        <taxon>Dothideomycetidae</taxon>
        <taxon>Mycosphaerellales</taxon>
        <taxon>Extremaceae</taxon>
        <taxon>Extremus</taxon>
    </lineage>
</organism>
<gene>
    <name evidence="2" type="ORF">LTR09_007530</name>
</gene>
<evidence type="ECO:0000256" key="1">
    <source>
        <dbReference type="SAM" id="MobiDB-lite"/>
    </source>
</evidence>
<evidence type="ECO:0000313" key="3">
    <source>
        <dbReference type="Proteomes" id="UP001271007"/>
    </source>
</evidence>
<name>A0AAJ0DIT1_9PEZI</name>